<evidence type="ECO:0000259" key="3">
    <source>
        <dbReference type="Pfam" id="PF13239"/>
    </source>
</evidence>
<reference evidence="4 5" key="1">
    <citation type="journal article" date="2019" name="Environ. Microbiol.">
        <title>Species interactions and distinct microbial communities in high Arctic permafrost affected cryosols are associated with the CH4 and CO2 gas fluxes.</title>
        <authorList>
            <person name="Altshuler I."/>
            <person name="Hamel J."/>
            <person name="Turney S."/>
            <person name="Magnuson E."/>
            <person name="Levesque R."/>
            <person name="Greer C."/>
            <person name="Whyte L.G."/>
        </authorList>
    </citation>
    <scope>NUCLEOTIDE SEQUENCE [LARGE SCALE GENOMIC DNA]</scope>
    <source>
        <strain evidence="4 5">S9.2P</strain>
    </source>
</reference>
<feature type="transmembrane region" description="Helical" evidence="2">
    <location>
        <begin position="132"/>
        <end position="148"/>
    </location>
</feature>
<evidence type="ECO:0000256" key="2">
    <source>
        <dbReference type="SAM" id="Phobius"/>
    </source>
</evidence>
<feature type="region of interest" description="Disordered" evidence="1">
    <location>
        <begin position="42"/>
        <end position="62"/>
    </location>
</feature>
<dbReference type="AlphaFoldDB" id="A0A502HGU9"/>
<dbReference type="Proteomes" id="UP000317646">
    <property type="component" value="Unassembled WGS sequence"/>
</dbReference>
<organism evidence="4 5">
    <name type="scientific">Hymenobacter nivis</name>
    <dbReference type="NCBI Taxonomy" id="1850093"/>
    <lineage>
        <taxon>Bacteria</taxon>
        <taxon>Pseudomonadati</taxon>
        <taxon>Bacteroidota</taxon>
        <taxon>Cytophagia</taxon>
        <taxon>Cytophagales</taxon>
        <taxon>Hymenobacteraceae</taxon>
        <taxon>Hymenobacter</taxon>
    </lineage>
</organism>
<dbReference type="InterPro" id="IPR025698">
    <property type="entry name" value="2TM_dom"/>
</dbReference>
<evidence type="ECO:0000313" key="4">
    <source>
        <dbReference type="EMBL" id="TPG72400.1"/>
    </source>
</evidence>
<name>A0A502HGU9_9BACT</name>
<keyword evidence="2" id="KW-0472">Membrane</keyword>
<accession>A0A502HGU9</accession>
<gene>
    <name evidence="4" type="ORF">EAH73_04010</name>
</gene>
<evidence type="ECO:0000313" key="5">
    <source>
        <dbReference type="Proteomes" id="UP000317646"/>
    </source>
</evidence>
<keyword evidence="2" id="KW-1133">Transmembrane helix</keyword>
<dbReference type="EMBL" id="RCYZ01000001">
    <property type="protein sequence ID" value="TPG72400.1"/>
    <property type="molecule type" value="Genomic_DNA"/>
</dbReference>
<dbReference type="Pfam" id="PF13239">
    <property type="entry name" value="2TM"/>
    <property type="match status" value="1"/>
</dbReference>
<feature type="transmembrane region" description="Helical" evidence="2">
    <location>
        <begin position="160"/>
        <end position="179"/>
    </location>
</feature>
<feature type="domain" description="2TM" evidence="3">
    <location>
        <begin position="121"/>
        <end position="180"/>
    </location>
</feature>
<protein>
    <recommendedName>
        <fullName evidence="3">2TM domain-containing protein</fullName>
    </recommendedName>
</protein>
<proteinExistence type="predicted"/>
<evidence type="ECO:0000256" key="1">
    <source>
        <dbReference type="SAM" id="MobiDB-lite"/>
    </source>
</evidence>
<sequence length="202" mass="22212">MAPSTPLPPSRLELAALTMAATGWRVMSPCTRRMRAVRAAAVGMDSRSKGERGQRKVGLKKLPGPHASVTVLGAWSAEADASATSNCGPRGPGIVLSIKSIHRFTPPPMEPQARDPYLWQKAKARTKFQSHLLIYSLVNGGLWLLWALTPHGGEPLPWPIWTSAFWGFGLLTQGLAAYSGHSRDERTQREYERLVREQQGAY</sequence>
<keyword evidence="2" id="KW-0812">Transmembrane</keyword>
<comment type="caution">
    <text evidence="4">The sequence shown here is derived from an EMBL/GenBank/DDBJ whole genome shotgun (WGS) entry which is preliminary data.</text>
</comment>
<keyword evidence="5" id="KW-1185">Reference proteome</keyword>